<reference evidence="1" key="1">
    <citation type="journal article" date="2013" name="Proc. Natl. Acad. Sci. U.S.A.">
        <title>Diversity and abundance of phosphonate biosynthetic genes in nature.</title>
        <authorList>
            <person name="Yu X."/>
            <person name="Doroghazi J.R."/>
            <person name="Janga S.C."/>
            <person name="Zhang J.K."/>
            <person name="Circello B."/>
            <person name="Griffin B.M."/>
            <person name="Labeda D.P."/>
            <person name="Metcalf W.W."/>
        </authorList>
    </citation>
    <scope>NUCLEOTIDE SEQUENCE</scope>
    <source>
        <strain evidence="1">NRRL F-6133</strain>
    </source>
</reference>
<evidence type="ECO:0000313" key="1">
    <source>
        <dbReference type="EMBL" id="AGZ94238.1"/>
    </source>
</evidence>
<dbReference type="AlphaFoldDB" id="U5YPH3"/>
<organism evidence="1">
    <name type="scientific">Kitasatospora sp. NRRL F-6133</name>
    <dbReference type="NCBI Taxonomy" id="1415539"/>
    <lineage>
        <taxon>Bacteria</taxon>
        <taxon>Bacillati</taxon>
        <taxon>Actinomycetota</taxon>
        <taxon>Actinomycetes</taxon>
        <taxon>Kitasatosporales</taxon>
        <taxon>Streptomycetaceae</taxon>
        <taxon>Kitasatospora</taxon>
    </lineage>
</organism>
<protein>
    <submittedName>
        <fullName evidence="1">Uncharacterized protein</fullName>
    </submittedName>
</protein>
<sequence length="401" mass="42321">MTGAPERIELSVAVMYHPSRVANLPRLVESCAPAVPQLVADPDPAGPPSPLRTAKAAWAAVPDTATHHLVLQDDVLLAEGFTAHLERAVRARPQDGIALYVNRNSPQNSYLVRRAAAAGSPWAPLSPHEYTPTLGLVLPAADARALAQYLRTHPDDLRDDDELVTGFCRDRGITVLATVPHLVEHANQPSIAGNAEHGIRCGVAFAGGGADPSPEQWAVPLPKDLLRRAAAGWDREFAVEFYDSRCLLRFVRAGRGEPVESSFGWEWTDWSAAVGVPPDAVLAALAEELSAPGSAARTAALSAVPARTAADLWAAAYLLGADAATVEGPPEARLPRADRDRLVRRAVESWIACGLNAEDAAAADERARRALTELALAAVARGAALGGRGPGPDDEGEAQDA</sequence>
<accession>U5YPH3</accession>
<proteinExistence type="predicted"/>
<name>U5YPH3_9ACTN</name>
<dbReference type="EMBL" id="KF386873">
    <property type="protein sequence ID" value="AGZ94238.1"/>
    <property type="molecule type" value="Genomic_DNA"/>
</dbReference>